<name>A0A8T0DPC5_9TREM</name>
<evidence type="ECO:0000313" key="2">
    <source>
        <dbReference type="EMBL" id="KAF8569815.1"/>
    </source>
</evidence>
<dbReference type="AlphaFoldDB" id="A0A8T0DPC5"/>
<comment type="caution">
    <text evidence="2">The sequence shown here is derived from an EMBL/GenBank/DDBJ whole genome shotgun (WGS) entry which is preliminary data.</text>
</comment>
<organism evidence="2 3">
    <name type="scientific">Paragonimus westermani</name>
    <dbReference type="NCBI Taxonomy" id="34504"/>
    <lineage>
        <taxon>Eukaryota</taxon>
        <taxon>Metazoa</taxon>
        <taxon>Spiralia</taxon>
        <taxon>Lophotrochozoa</taxon>
        <taxon>Platyhelminthes</taxon>
        <taxon>Trematoda</taxon>
        <taxon>Digenea</taxon>
        <taxon>Plagiorchiida</taxon>
        <taxon>Troglotremata</taxon>
        <taxon>Troglotrematidae</taxon>
        <taxon>Paragonimus</taxon>
    </lineage>
</organism>
<sequence length="425" mass="49452">MSTISGKLCILRKSNLPWYCKTLDGCIIFLLQLLSYIGHCESQTSVQYNSSNELTSQLLGSTNFVNKSPLWQPNSPYHFRTWNDATQSAYRSGQWNYHTRHSAGRLRKRNQHYQYSRFKQRYPDYDRLPTTTQKSHVQDASRTYSQSTRPNFSTEDTRTTGQETTTGKVNHFEQPHKVRSVQSDGRSNIKIFALLSAWEKYQLKRQAEVEKERILRDKQRRNEKARFSEYHRQLRQFVNSQTKQHVKRVSKATNFTEFKRIIFDQKEDRTNSNIPLARTGVQRRTMPTEALIGPRLEYPIPGQPNVIASSSSSLQFPGGAGGGVLLKSMRSTRAIQPQDIPVKTNTNSANSDAPSTSEDIRTTTGKQVQETYDDEPRCKCYYRRLIAVQKNIHSMFYSHKIHLYPKMNKYDYLEKSSHYLYNLTQ</sequence>
<dbReference type="Proteomes" id="UP000699462">
    <property type="component" value="Unassembled WGS sequence"/>
</dbReference>
<keyword evidence="3" id="KW-1185">Reference proteome</keyword>
<dbReference type="OrthoDB" id="6241716at2759"/>
<feature type="region of interest" description="Disordered" evidence="1">
    <location>
        <begin position="341"/>
        <end position="369"/>
    </location>
</feature>
<protein>
    <submittedName>
        <fullName evidence="2">Uncharacterized protein</fullName>
    </submittedName>
</protein>
<evidence type="ECO:0000313" key="3">
    <source>
        <dbReference type="Proteomes" id="UP000699462"/>
    </source>
</evidence>
<feature type="compositionally biased region" description="Polar residues" evidence="1">
    <location>
        <begin position="129"/>
        <end position="153"/>
    </location>
</feature>
<feature type="region of interest" description="Disordered" evidence="1">
    <location>
        <begin position="124"/>
        <end position="164"/>
    </location>
</feature>
<dbReference type="EMBL" id="JTDF01001577">
    <property type="protein sequence ID" value="KAF8569815.1"/>
    <property type="molecule type" value="Genomic_DNA"/>
</dbReference>
<gene>
    <name evidence="2" type="ORF">P879_02147</name>
</gene>
<proteinExistence type="predicted"/>
<evidence type="ECO:0000256" key="1">
    <source>
        <dbReference type="SAM" id="MobiDB-lite"/>
    </source>
</evidence>
<accession>A0A8T0DPC5</accession>
<feature type="compositionally biased region" description="Polar residues" evidence="1">
    <location>
        <begin position="343"/>
        <end position="369"/>
    </location>
</feature>
<reference evidence="2 3" key="1">
    <citation type="submission" date="2019-07" db="EMBL/GenBank/DDBJ databases">
        <title>Annotation for the trematode Paragonimus westermani.</title>
        <authorList>
            <person name="Choi Y.-J."/>
        </authorList>
    </citation>
    <scope>NUCLEOTIDE SEQUENCE [LARGE SCALE GENOMIC DNA]</scope>
    <source>
        <strain evidence="2">180907_Pwestermani</strain>
    </source>
</reference>